<evidence type="ECO:0000313" key="2">
    <source>
        <dbReference type="Proteomes" id="UP000741013"/>
    </source>
</evidence>
<keyword evidence="2" id="KW-1185">Reference proteome</keyword>
<dbReference type="EMBL" id="JAGGMS010000001">
    <property type="protein sequence ID" value="MBP2183823.1"/>
    <property type="molecule type" value="Genomic_DNA"/>
</dbReference>
<dbReference type="Pfam" id="PF14518">
    <property type="entry name" value="Haem_oxygenas_2"/>
    <property type="match status" value="1"/>
</dbReference>
<sequence>MTKQLDRPTASSRVTYAASMDSEAVIADPATLAALRTELTAFGPATSSTVEELAAEASRWTRATTGRLLQLPDMPGSPESARSLVEQAALAAAPLALVSGAWLQWLVAPGNAEQEQSIRALALYACDVGVGNAGLSRGNVFLGLLRRLRIADYAVPSSRIAADTRIGDDAFYLPAHLLAMSRHADHLGPEILGADFCLRVVGLQPVLVIVQRAHPDLVHWPTIDPSTSHIEGQDAAVDQARGIAALAGTRHERVVAGFWWALSCVKAWYHQLLPQLRQAADPAHEMARLLRRRAREGAVYHAEYRIGGRTLSDWLKHCDTDAEALLDALRSSPLVRPGEPEQSPLVTALVQQRGPMFRVFSPADLAIIRNWIASLPDHHASAPTTGDAPQLVPLATGSVPRARNGASGPITSLREAYHLLQTRTCPPHVHDYARTYTRSWLARSEHGIQQDGSPLPESWTAAGLRGWLVEQHDRHADEFDKNEHRAIPAREAVIESAVQQAPLTLIDGAWLQGFTDYEHACSQVGNPLFNTFWDELGNGEVELNHPVIYRGVLHEMGVELPPTGSKEFAAFPRFKESSFELPVYWLSVGKFPRTHLPELLGLNLAMELSGVGGNYRRGRIILREYGFSTRFVDIHNTIDNVATGHSAWAADAIDNYMAVLASNQPDAARRDAWHRIKVGFRSLTPPDDRAARRAGKRAAAVR</sequence>
<evidence type="ECO:0008006" key="3">
    <source>
        <dbReference type="Google" id="ProtNLM"/>
    </source>
</evidence>
<comment type="caution">
    <text evidence="1">The sequence shown here is derived from an EMBL/GenBank/DDBJ whole genome shotgun (WGS) entry which is preliminary data.</text>
</comment>
<protein>
    <recommendedName>
        <fullName evidence="3">Iron-containing redox enzyme</fullName>
    </recommendedName>
</protein>
<dbReference type="Proteomes" id="UP000741013">
    <property type="component" value="Unassembled WGS sequence"/>
</dbReference>
<proteinExistence type="predicted"/>
<name>A0ABS4PWY7_9PSEU</name>
<dbReference type="InterPro" id="IPR016084">
    <property type="entry name" value="Haem_Oase-like_multi-hlx"/>
</dbReference>
<dbReference type="Gene3D" id="1.20.910.10">
    <property type="entry name" value="Heme oxygenase-like"/>
    <property type="match status" value="1"/>
</dbReference>
<gene>
    <name evidence="1" type="ORF">JOM49_005349</name>
</gene>
<reference evidence="1 2" key="1">
    <citation type="submission" date="2021-03" db="EMBL/GenBank/DDBJ databases">
        <title>Sequencing the genomes of 1000 actinobacteria strains.</title>
        <authorList>
            <person name="Klenk H.-P."/>
        </authorList>
    </citation>
    <scope>NUCLEOTIDE SEQUENCE [LARGE SCALE GENOMIC DNA]</scope>
    <source>
        <strain evidence="1 2">DSM 45510</strain>
    </source>
</reference>
<evidence type="ECO:0000313" key="1">
    <source>
        <dbReference type="EMBL" id="MBP2183823.1"/>
    </source>
</evidence>
<organism evidence="1 2">
    <name type="scientific">Amycolatopsis magusensis</name>
    <dbReference type="NCBI Taxonomy" id="882444"/>
    <lineage>
        <taxon>Bacteria</taxon>
        <taxon>Bacillati</taxon>
        <taxon>Actinomycetota</taxon>
        <taxon>Actinomycetes</taxon>
        <taxon>Pseudonocardiales</taxon>
        <taxon>Pseudonocardiaceae</taxon>
        <taxon>Amycolatopsis</taxon>
    </lineage>
</organism>
<accession>A0ABS4PWY7</accession>
<dbReference type="SMART" id="SM01236">
    <property type="entry name" value="Haem_oxygenase_2"/>
    <property type="match status" value="1"/>
</dbReference>